<feature type="region of interest" description="Disordered" evidence="1">
    <location>
        <begin position="340"/>
        <end position="371"/>
    </location>
</feature>
<sequence>MLLSYLDHVGIFNDTQRGSSLIQSRQPNILSIKAAFESEHSVYIFTELATGGDLFSLLSRERTLPELEIRWIIRQILNAVDYIHKKGVAHRDIKPENILCAIAPNVSYRLVLSDFGDSAVTNYGRLKSEVGTTFYRAPECYNSERGHSLSADIWSIGMLCLQLFSGFQELPNFRHLDFASQGRIDRYLNIIFGDHSCDVTIQDGAPTYDDDEDDPIDPQTSRLRPDEDISSDAKEFIRGCLTYNSRHRLTARQALIHRWMCESEEDDSLFRRLEHDNAASWEPKKIRLGPFIEKLGTATDAHDCDGEQEPDIAPFTKKPDPIAAHLLSIIIIIIPPTRRRGHRSPIKQQRPVFSSADNQSPEAPARSVGRL</sequence>
<dbReference type="Proteomes" id="UP000433876">
    <property type="component" value="Unassembled WGS sequence"/>
</dbReference>
<dbReference type="GO" id="GO:0005737">
    <property type="term" value="C:cytoplasm"/>
    <property type="evidence" value="ECO:0007669"/>
    <property type="project" value="TreeGrafter"/>
</dbReference>
<comment type="caution">
    <text evidence="3">The sequence shown here is derived from an EMBL/GenBank/DDBJ whole genome shotgun (WGS) entry which is preliminary data.</text>
</comment>
<feature type="compositionally biased region" description="Polar residues" evidence="1">
    <location>
        <begin position="351"/>
        <end position="361"/>
    </location>
</feature>
<dbReference type="GO" id="GO:0051598">
    <property type="term" value="P:meiotic recombination checkpoint signaling"/>
    <property type="evidence" value="ECO:0007669"/>
    <property type="project" value="TreeGrafter"/>
</dbReference>
<dbReference type="GO" id="GO:0005634">
    <property type="term" value="C:nucleus"/>
    <property type="evidence" value="ECO:0007669"/>
    <property type="project" value="TreeGrafter"/>
</dbReference>
<dbReference type="Gene3D" id="3.30.200.20">
    <property type="entry name" value="Phosphorylase Kinase, domain 1"/>
    <property type="match status" value="1"/>
</dbReference>
<dbReference type="PROSITE" id="PS50011">
    <property type="entry name" value="PROTEIN_KINASE_DOM"/>
    <property type="match status" value="1"/>
</dbReference>
<dbReference type="VEuPathDB" id="FungiDB:SMAC_05321"/>
<protein>
    <recommendedName>
        <fullName evidence="2">Protein kinase domain-containing protein</fullName>
    </recommendedName>
</protein>
<dbReference type="SUPFAM" id="SSF56112">
    <property type="entry name" value="Protein kinase-like (PK-like)"/>
    <property type="match status" value="1"/>
</dbReference>
<dbReference type="OMA" id="MCESEED"/>
<dbReference type="PROSITE" id="PS00108">
    <property type="entry name" value="PROTEIN_KINASE_ST"/>
    <property type="match status" value="1"/>
</dbReference>
<evidence type="ECO:0000256" key="1">
    <source>
        <dbReference type="SAM" id="MobiDB-lite"/>
    </source>
</evidence>
<accession>A0A8S8ZUY2</accession>
<organism evidence="3 4">
    <name type="scientific">Sordaria macrospora</name>
    <dbReference type="NCBI Taxonomy" id="5147"/>
    <lineage>
        <taxon>Eukaryota</taxon>
        <taxon>Fungi</taxon>
        <taxon>Dikarya</taxon>
        <taxon>Ascomycota</taxon>
        <taxon>Pezizomycotina</taxon>
        <taxon>Sordariomycetes</taxon>
        <taxon>Sordariomycetidae</taxon>
        <taxon>Sordariales</taxon>
        <taxon>Sordariaceae</taxon>
        <taxon>Sordaria</taxon>
    </lineage>
</organism>
<dbReference type="PANTHER" id="PTHR44167">
    <property type="entry name" value="OVARIAN-SPECIFIC SERINE/THREONINE-PROTEIN KINASE LOK-RELATED"/>
    <property type="match status" value="1"/>
</dbReference>
<dbReference type="EMBL" id="NMPR01000031">
    <property type="protein sequence ID" value="KAA8633843.1"/>
    <property type="molecule type" value="Genomic_DNA"/>
</dbReference>
<dbReference type="PANTHER" id="PTHR44167:SF29">
    <property type="entry name" value="SERINE_THREONINE PROTEIN KINASE-43"/>
    <property type="match status" value="1"/>
</dbReference>
<reference evidence="3 4" key="1">
    <citation type="submission" date="2017-07" db="EMBL/GenBank/DDBJ databases">
        <title>Genome sequence of the Sordaria macrospora wild type strain R19027.</title>
        <authorList>
            <person name="Nowrousian M."/>
            <person name="Teichert I."/>
            <person name="Kueck U."/>
        </authorList>
    </citation>
    <scope>NUCLEOTIDE SEQUENCE [LARGE SCALE GENOMIC DNA]</scope>
    <source>
        <strain evidence="3 4">R19027</strain>
        <tissue evidence="3">Mycelium</tissue>
    </source>
</reference>
<feature type="region of interest" description="Disordered" evidence="1">
    <location>
        <begin position="204"/>
        <end position="228"/>
    </location>
</feature>
<dbReference type="Gene3D" id="1.10.510.10">
    <property type="entry name" value="Transferase(Phosphotransferase) domain 1"/>
    <property type="match status" value="1"/>
</dbReference>
<name>A0A8S8ZUY2_SORMA</name>
<dbReference type="GO" id="GO:0005524">
    <property type="term" value="F:ATP binding"/>
    <property type="evidence" value="ECO:0007669"/>
    <property type="project" value="InterPro"/>
</dbReference>
<dbReference type="InterPro" id="IPR011009">
    <property type="entry name" value="Kinase-like_dom_sf"/>
</dbReference>
<evidence type="ECO:0000313" key="3">
    <source>
        <dbReference type="EMBL" id="KAA8633843.1"/>
    </source>
</evidence>
<dbReference type="GO" id="GO:0004674">
    <property type="term" value="F:protein serine/threonine kinase activity"/>
    <property type="evidence" value="ECO:0007669"/>
    <property type="project" value="TreeGrafter"/>
</dbReference>
<dbReference type="Pfam" id="PF00069">
    <property type="entry name" value="Pkinase"/>
    <property type="match status" value="1"/>
</dbReference>
<dbReference type="SMART" id="SM00220">
    <property type="entry name" value="S_TKc"/>
    <property type="match status" value="1"/>
</dbReference>
<gene>
    <name evidence="3" type="ORF">SMACR_05321</name>
</gene>
<evidence type="ECO:0000313" key="4">
    <source>
        <dbReference type="Proteomes" id="UP000433876"/>
    </source>
</evidence>
<dbReference type="AlphaFoldDB" id="A0A8S8ZUY2"/>
<feature type="domain" description="Protein kinase" evidence="2">
    <location>
        <begin position="1"/>
        <end position="260"/>
    </location>
</feature>
<proteinExistence type="predicted"/>
<dbReference type="InterPro" id="IPR008271">
    <property type="entry name" value="Ser/Thr_kinase_AS"/>
</dbReference>
<dbReference type="InterPro" id="IPR000719">
    <property type="entry name" value="Prot_kinase_dom"/>
</dbReference>
<evidence type="ECO:0000259" key="2">
    <source>
        <dbReference type="PROSITE" id="PS50011"/>
    </source>
</evidence>